<dbReference type="InterPro" id="IPR036425">
    <property type="entry name" value="MoaB/Mog-like_dom_sf"/>
</dbReference>
<accession>A0A317C7B7</accession>
<dbReference type="CDD" id="cd00886">
    <property type="entry name" value="MogA_MoaB"/>
    <property type="match status" value="1"/>
</dbReference>
<comment type="pathway">
    <text evidence="1 5">Cofactor biosynthesis; molybdopterin biosynthesis.</text>
</comment>
<reference evidence="7 8" key="1">
    <citation type="submission" date="2018-05" db="EMBL/GenBank/DDBJ databases">
        <title>Leucothrix arctica sp. nov., isolated from Arctic seawater.</title>
        <authorList>
            <person name="Choi A."/>
            <person name="Baek K."/>
        </authorList>
    </citation>
    <scope>NUCLEOTIDE SEQUENCE [LARGE SCALE GENOMIC DNA]</scope>
    <source>
        <strain evidence="7 8">IMCC9719</strain>
    </source>
</reference>
<dbReference type="Pfam" id="PF00994">
    <property type="entry name" value="MoCF_biosynth"/>
    <property type="match status" value="1"/>
</dbReference>
<dbReference type="AlphaFoldDB" id="A0A317C7B7"/>
<comment type="caution">
    <text evidence="7">The sequence shown here is derived from an EMBL/GenBank/DDBJ whole genome shotgun (WGS) entry which is preliminary data.</text>
</comment>
<dbReference type="GO" id="GO:0005829">
    <property type="term" value="C:cytosol"/>
    <property type="evidence" value="ECO:0007669"/>
    <property type="project" value="TreeGrafter"/>
</dbReference>
<dbReference type="GO" id="GO:0006777">
    <property type="term" value="P:Mo-molybdopterin cofactor biosynthetic process"/>
    <property type="evidence" value="ECO:0007669"/>
    <property type="project" value="UniProtKB-UniRule"/>
</dbReference>
<dbReference type="RefSeq" id="WP_109824740.1">
    <property type="nucleotide sequence ID" value="NZ_QGKL01000041.1"/>
</dbReference>
<dbReference type="EMBL" id="QGKL01000041">
    <property type="protein sequence ID" value="PWQ94121.1"/>
    <property type="molecule type" value="Genomic_DNA"/>
</dbReference>
<proteinExistence type="inferred from homology"/>
<dbReference type="InterPro" id="IPR001453">
    <property type="entry name" value="MoaB/Mog_dom"/>
</dbReference>
<evidence type="ECO:0000313" key="7">
    <source>
        <dbReference type="EMBL" id="PWQ94121.1"/>
    </source>
</evidence>
<evidence type="ECO:0000256" key="1">
    <source>
        <dbReference type="ARBA" id="ARBA00005046"/>
    </source>
</evidence>
<sequence length="175" mass="18888">MSKIAEREFIPLNLAILTVSDSRTEADDKSGQTLVSMLEKDGHILSDKQIVKDDRYDLRAIVSQWIADPSVDAIVTTGGTGLTGRDGTPEALTPLFDKTIDGFGEMFRVLSYDLIGTSTLQSRAVAGVANGTFIFCLPGSTGACNDGWSKLISAQLDNRTCPCNLVEIMPRLTET</sequence>
<dbReference type="UniPathway" id="UPA00344"/>
<evidence type="ECO:0000259" key="6">
    <source>
        <dbReference type="SMART" id="SM00852"/>
    </source>
</evidence>
<protein>
    <recommendedName>
        <fullName evidence="3 5">Molybdenum cofactor biosynthesis protein B</fullName>
    </recommendedName>
</protein>
<dbReference type="InterPro" id="IPR008284">
    <property type="entry name" value="MoCF_biosynth_CS"/>
</dbReference>
<evidence type="ECO:0000256" key="2">
    <source>
        <dbReference type="ARBA" id="ARBA00006112"/>
    </source>
</evidence>
<dbReference type="InterPro" id="IPR013484">
    <property type="entry name" value="MoaB_proteobac"/>
</dbReference>
<dbReference type="OrthoDB" id="9784492at2"/>
<gene>
    <name evidence="7" type="primary">moaB</name>
    <name evidence="7" type="ORF">DKT75_16410</name>
</gene>
<dbReference type="PROSITE" id="PS01078">
    <property type="entry name" value="MOCF_BIOSYNTHESIS_1"/>
    <property type="match status" value="1"/>
</dbReference>
<dbReference type="PANTHER" id="PTHR43232">
    <property type="entry name" value="MOLYBDENUM COFACTOR BIOSYNTHESIS PROTEIN B"/>
    <property type="match status" value="1"/>
</dbReference>
<dbReference type="SUPFAM" id="SSF53218">
    <property type="entry name" value="Molybdenum cofactor biosynthesis proteins"/>
    <property type="match status" value="1"/>
</dbReference>
<dbReference type="NCBIfam" id="TIGR00177">
    <property type="entry name" value="molyb_syn"/>
    <property type="match status" value="1"/>
</dbReference>
<evidence type="ECO:0000256" key="3">
    <source>
        <dbReference type="ARBA" id="ARBA00015262"/>
    </source>
</evidence>
<dbReference type="InterPro" id="IPR012245">
    <property type="entry name" value="MoaB"/>
</dbReference>
<evidence type="ECO:0000313" key="8">
    <source>
        <dbReference type="Proteomes" id="UP000245506"/>
    </source>
</evidence>
<organism evidence="7 8">
    <name type="scientific">Leucothrix arctica</name>
    <dbReference type="NCBI Taxonomy" id="1481894"/>
    <lineage>
        <taxon>Bacteria</taxon>
        <taxon>Pseudomonadati</taxon>
        <taxon>Pseudomonadota</taxon>
        <taxon>Gammaproteobacteria</taxon>
        <taxon>Thiotrichales</taxon>
        <taxon>Thiotrichaceae</taxon>
        <taxon>Leucothrix</taxon>
    </lineage>
</organism>
<dbReference type="Gene3D" id="3.40.980.10">
    <property type="entry name" value="MoaB/Mog-like domain"/>
    <property type="match status" value="1"/>
</dbReference>
<feature type="domain" description="MoaB/Mog" evidence="6">
    <location>
        <begin position="15"/>
        <end position="159"/>
    </location>
</feature>
<name>A0A317C7B7_9GAMM</name>
<dbReference type="Proteomes" id="UP000245506">
    <property type="component" value="Unassembled WGS sequence"/>
</dbReference>
<evidence type="ECO:0000256" key="4">
    <source>
        <dbReference type="ARBA" id="ARBA00023150"/>
    </source>
</evidence>
<dbReference type="PANTHER" id="PTHR43232:SF2">
    <property type="entry name" value="MOLYBDENUM COFACTOR BIOSYNTHESIS PROTEIN B"/>
    <property type="match status" value="1"/>
</dbReference>
<dbReference type="SMART" id="SM00852">
    <property type="entry name" value="MoCF_biosynth"/>
    <property type="match status" value="1"/>
</dbReference>
<dbReference type="PIRSF" id="PIRSF006443">
    <property type="entry name" value="MoaB"/>
    <property type="match status" value="1"/>
</dbReference>
<keyword evidence="4 5" id="KW-0501">Molybdenum cofactor biosynthesis</keyword>
<comment type="function">
    <text evidence="5">May be involved in the biosynthesis of molybdopterin.</text>
</comment>
<dbReference type="NCBIfam" id="TIGR02667">
    <property type="entry name" value="moaB_proteo"/>
    <property type="match status" value="1"/>
</dbReference>
<keyword evidence="8" id="KW-1185">Reference proteome</keyword>
<evidence type="ECO:0000256" key="5">
    <source>
        <dbReference type="PIRNR" id="PIRNR006443"/>
    </source>
</evidence>
<comment type="similarity">
    <text evidence="2 5">Belongs to the MoaB/Mog family.</text>
</comment>